<dbReference type="GO" id="GO:0000398">
    <property type="term" value="P:mRNA splicing, via spliceosome"/>
    <property type="evidence" value="ECO:0007669"/>
    <property type="project" value="UniProtKB-ARBA"/>
</dbReference>
<organism evidence="9 10">
    <name type="scientific">Protomyces lactucae-debilis</name>
    <dbReference type="NCBI Taxonomy" id="2754530"/>
    <lineage>
        <taxon>Eukaryota</taxon>
        <taxon>Fungi</taxon>
        <taxon>Dikarya</taxon>
        <taxon>Ascomycota</taxon>
        <taxon>Taphrinomycotina</taxon>
        <taxon>Taphrinomycetes</taxon>
        <taxon>Taphrinales</taxon>
        <taxon>Protomycetaceae</taxon>
        <taxon>Protomyces</taxon>
    </lineage>
</organism>
<gene>
    <name evidence="9" type="ORF">BCR37DRAFT_379935</name>
</gene>
<comment type="subcellular location">
    <subcellularLocation>
        <location evidence="1">Nucleus</location>
    </subcellularLocation>
</comment>
<accession>A0A1Y2FFE9</accession>
<feature type="domain" description="Helicase-associated" evidence="8">
    <location>
        <begin position="16"/>
        <end position="106"/>
    </location>
</feature>
<dbReference type="SUPFAM" id="SSF52540">
    <property type="entry name" value="P-loop containing nucleoside triphosphate hydrolases"/>
    <property type="match status" value="1"/>
</dbReference>
<dbReference type="Pfam" id="PF07717">
    <property type="entry name" value="OB_NTP_bind"/>
    <property type="match status" value="1"/>
</dbReference>
<feature type="compositionally biased region" description="Basic residues" evidence="7">
    <location>
        <begin position="324"/>
        <end position="333"/>
    </location>
</feature>
<evidence type="ECO:0000313" key="9">
    <source>
        <dbReference type="EMBL" id="ORY82016.1"/>
    </source>
</evidence>
<dbReference type="Gene3D" id="1.20.120.1080">
    <property type="match status" value="1"/>
</dbReference>
<dbReference type="Proteomes" id="UP000193685">
    <property type="component" value="Unassembled WGS sequence"/>
</dbReference>
<dbReference type="GO" id="GO:0034458">
    <property type="term" value="F:3'-5' RNA helicase activity"/>
    <property type="evidence" value="ECO:0007669"/>
    <property type="project" value="TreeGrafter"/>
</dbReference>
<keyword evidence="5" id="KW-0067">ATP-binding</keyword>
<evidence type="ECO:0000256" key="5">
    <source>
        <dbReference type="ARBA" id="ARBA00022840"/>
    </source>
</evidence>
<comment type="caution">
    <text evidence="9">The sequence shown here is derived from an EMBL/GenBank/DDBJ whole genome shotgun (WGS) entry which is preliminary data.</text>
</comment>
<dbReference type="InterPro" id="IPR011709">
    <property type="entry name" value="DEAD-box_helicase_OB_fold"/>
</dbReference>
<dbReference type="OrthoDB" id="10253254at2759"/>
<reference evidence="9 10" key="1">
    <citation type="submission" date="2016-07" db="EMBL/GenBank/DDBJ databases">
        <title>Pervasive Adenine N6-methylation of Active Genes in Fungi.</title>
        <authorList>
            <consortium name="DOE Joint Genome Institute"/>
            <person name="Mondo S.J."/>
            <person name="Dannebaum R.O."/>
            <person name="Kuo R.C."/>
            <person name="Labutti K."/>
            <person name="Haridas S."/>
            <person name="Kuo A."/>
            <person name="Salamov A."/>
            <person name="Ahrendt S.R."/>
            <person name="Lipzen A."/>
            <person name="Sullivan W."/>
            <person name="Andreopoulos W.B."/>
            <person name="Clum A."/>
            <person name="Lindquist E."/>
            <person name="Daum C."/>
            <person name="Ramamoorthy G.K."/>
            <person name="Gryganskyi A."/>
            <person name="Culley D."/>
            <person name="Magnuson J.K."/>
            <person name="James T.Y."/>
            <person name="O'Malley M.A."/>
            <person name="Stajich J.E."/>
            <person name="Spatafora J.W."/>
            <person name="Visel A."/>
            <person name="Grigoriev I.V."/>
        </authorList>
    </citation>
    <scope>NUCLEOTIDE SEQUENCE [LARGE SCALE GENOMIC DNA]</scope>
    <source>
        <strain evidence="9 10">12-1054</strain>
    </source>
</reference>
<protein>
    <submittedName>
        <fullName evidence="9">Helicase associated domain-domain-containing protein</fullName>
    </submittedName>
</protein>
<dbReference type="GO" id="GO:0005634">
    <property type="term" value="C:nucleus"/>
    <property type="evidence" value="ECO:0007669"/>
    <property type="project" value="UniProtKB-SubCell"/>
</dbReference>
<proteinExistence type="predicted"/>
<evidence type="ECO:0000256" key="7">
    <source>
        <dbReference type="SAM" id="MobiDB-lite"/>
    </source>
</evidence>
<dbReference type="GO" id="GO:0005524">
    <property type="term" value="F:ATP binding"/>
    <property type="evidence" value="ECO:0007669"/>
    <property type="project" value="UniProtKB-KW"/>
</dbReference>
<evidence type="ECO:0000256" key="1">
    <source>
        <dbReference type="ARBA" id="ARBA00004123"/>
    </source>
</evidence>
<dbReference type="Pfam" id="PF04408">
    <property type="entry name" value="WHD_HA2"/>
    <property type="match status" value="1"/>
</dbReference>
<dbReference type="EMBL" id="MCFI01000010">
    <property type="protein sequence ID" value="ORY82016.1"/>
    <property type="molecule type" value="Genomic_DNA"/>
</dbReference>
<evidence type="ECO:0000313" key="10">
    <source>
        <dbReference type="Proteomes" id="UP000193685"/>
    </source>
</evidence>
<dbReference type="InterPro" id="IPR007502">
    <property type="entry name" value="Helicase-assoc_dom"/>
</dbReference>
<keyword evidence="6" id="KW-0539">Nucleus</keyword>
<dbReference type="PANTHER" id="PTHR18934">
    <property type="entry name" value="ATP-DEPENDENT RNA HELICASE"/>
    <property type="match status" value="1"/>
</dbReference>
<name>A0A1Y2FFE9_PROLT</name>
<feature type="region of interest" description="Disordered" evidence="7">
    <location>
        <begin position="294"/>
        <end position="333"/>
    </location>
</feature>
<dbReference type="STRING" id="56484.A0A1Y2FFE9"/>
<dbReference type="InterPro" id="IPR048333">
    <property type="entry name" value="HA2_WH"/>
</dbReference>
<evidence type="ECO:0000259" key="8">
    <source>
        <dbReference type="SMART" id="SM00847"/>
    </source>
</evidence>
<dbReference type="AlphaFoldDB" id="A0A1Y2FFE9"/>
<dbReference type="PANTHER" id="PTHR18934:SF91">
    <property type="entry name" value="PRE-MRNA-SPLICING FACTOR ATP-DEPENDENT RNA HELICASE PRP16"/>
    <property type="match status" value="1"/>
</dbReference>
<dbReference type="RefSeq" id="XP_040725150.1">
    <property type="nucleotide sequence ID" value="XM_040869381.1"/>
</dbReference>
<evidence type="ECO:0000256" key="6">
    <source>
        <dbReference type="ARBA" id="ARBA00023242"/>
    </source>
</evidence>
<feature type="compositionally biased region" description="Low complexity" evidence="7">
    <location>
        <begin position="297"/>
        <end position="323"/>
    </location>
</feature>
<dbReference type="SMART" id="SM00847">
    <property type="entry name" value="HA2"/>
    <property type="match status" value="1"/>
</dbReference>
<dbReference type="InterPro" id="IPR027417">
    <property type="entry name" value="P-loop_NTPase"/>
</dbReference>
<evidence type="ECO:0000256" key="2">
    <source>
        <dbReference type="ARBA" id="ARBA00022741"/>
    </source>
</evidence>
<keyword evidence="4" id="KW-0347">Helicase</keyword>
<dbReference type="GO" id="GO:0016787">
    <property type="term" value="F:hydrolase activity"/>
    <property type="evidence" value="ECO:0007669"/>
    <property type="project" value="UniProtKB-KW"/>
</dbReference>
<dbReference type="OMA" id="DYSCTDE"/>
<dbReference type="GO" id="GO:0003723">
    <property type="term" value="F:RNA binding"/>
    <property type="evidence" value="ECO:0007669"/>
    <property type="project" value="TreeGrafter"/>
</dbReference>
<dbReference type="GeneID" id="63785980"/>
<keyword evidence="10" id="KW-1185">Reference proteome</keyword>
<sequence>MDFDFMDPPPQETMLTSLFDLWALGALSNTGDLTQLGSRMAVFPMEPSMSKLIIMSEQYGCMDEMLTIVSMLSIPSVFYRPKERAEESDAAREKFSVPESDHLTLLYIFQQWKAQKYSEAWCTKHFLHAKSLRRAREIRMQLQDICQKQRMRQSSAGSDWDLIRKCICSGYFHQAARLRGVAEYSNLRSGMVSAVHPTSALYGLGYLPEFVVYHQIMLTSKTYMSTVTAVDPYWLAELGGVFYSIKEKGQSKKATEHLMNKQMELEADLARARQVEPVEEVKKQTTRLATPGMRLARPPSVVRPGSSVVRPGSSVVRPGSSVRGQRRQTPRHN</sequence>
<evidence type="ECO:0000256" key="3">
    <source>
        <dbReference type="ARBA" id="ARBA00022801"/>
    </source>
</evidence>
<dbReference type="Pfam" id="PF21010">
    <property type="entry name" value="HA2_C"/>
    <property type="match status" value="1"/>
</dbReference>
<keyword evidence="2" id="KW-0547">Nucleotide-binding</keyword>
<evidence type="ECO:0000256" key="4">
    <source>
        <dbReference type="ARBA" id="ARBA00022806"/>
    </source>
</evidence>
<keyword evidence="3" id="KW-0378">Hydrolase</keyword>
<dbReference type="FunFam" id="1.20.120.1080:FF:000018">
    <property type="entry name" value="Pre-mRNA-splicing factor ATP-dependent RNA helicase prp16"/>
    <property type="match status" value="1"/>
</dbReference>